<dbReference type="EMBL" id="LAZR01020555">
    <property type="protein sequence ID" value="KKL88468.1"/>
    <property type="molecule type" value="Genomic_DNA"/>
</dbReference>
<proteinExistence type="predicted"/>
<comment type="caution">
    <text evidence="1">The sequence shown here is derived from an EMBL/GenBank/DDBJ whole genome shotgun (WGS) entry which is preliminary data.</text>
</comment>
<reference evidence="1" key="1">
    <citation type="journal article" date="2015" name="Nature">
        <title>Complex archaea that bridge the gap between prokaryotes and eukaryotes.</title>
        <authorList>
            <person name="Spang A."/>
            <person name="Saw J.H."/>
            <person name="Jorgensen S.L."/>
            <person name="Zaremba-Niedzwiedzka K."/>
            <person name="Martijn J."/>
            <person name="Lind A.E."/>
            <person name="van Eijk R."/>
            <person name="Schleper C."/>
            <person name="Guy L."/>
            <person name="Ettema T.J."/>
        </authorList>
    </citation>
    <scope>NUCLEOTIDE SEQUENCE</scope>
</reference>
<sequence length="157" mass="17605">MIEHQGPADYDAVVCPHGCPADTKITEGFYSTTLLGWSGGPDRDPNHRKFDGTCKGCGQSFIKHWVVRDRNAWYTDETGHVLMGHATCCMEVYARPCTIDGCVGFQRYATRGAMSFRIEDGKSVPNHPVYWTCDTCAGRFPDDHWGEEYMPGVGRFE</sequence>
<dbReference type="AlphaFoldDB" id="A0A0F9FQH1"/>
<gene>
    <name evidence="1" type="ORF">LCGC14_1924360</name>
</gene>
<accession>A0A0F9FQH1</accession>
<evidence type="ECO:0000313" key="1">
    <source>
        <dbReference type="EMBL" id="KKL88468.1"/>
    </source>
</evidence>
<organism evidence="1">
    <name type="scientific">marine sediment metagenome</name>
    <dbReference type="NCBI Taxonomy" id="412755"/>
    <lineage>
        <taxon>unclassified sequences</taxon>
        <taxon>metagenomes</taxon>
        <taxon>ecological metagenomes</taxon>
    </lineage>
</organism>
<protein>
    <submittedName>
        <fullName evidence="1">Uncharacterized protein</fullName>
    </submittedName>
</protein>
<name>A0A0F9FQH1_9ZZZZ</name>